<comment type="caution">
    <text evidence="3">The sequence shown here is derived from an EMBL/GenBank/DDBJ whole genome shotgun (WGS) entry which is preliminary data.</text>
</comment>
<dbReference type="AlphaFoldDB" id="A0A512IVI4"/>
<dbReference type="InterPro" id="IPR029058">
    <property type="entry name" value="AB_hydrolase_fold"/>
</dbReference>
<dbReference type="Proteomes" id="UP000321258">
    <property type="component" value="Unassembled WGS sequence"/>
</dbReference>
<organism evidence="3 4">
    <name type="scientific">Methylobacterium haplocladii</name>
    <dbReference type="NCBI Taxonomy" id="1176176"/>
    <lineage>
        <taxon>Bacteria</taxon>
        <taxon>Pseudomonadati</taxon>
        <taxon>Pseudomonadota</taxon>
        <taxon>Alphaproteobacteria</taxon>
        <taxon>Hyphomicrobiales</taxon>
        <taxon>Methylobacteriaceae</taxon>
        <taxon>Methylobacterium</taxon>
    </lineage>
</organism>
<evidence type="ECO:0008006" key="5">
    <source>
        <dbReference type="Google" id="ProtNLM"/>
    </source>
</evidence>
<evidence type="ECO:0000256" key="2">
    <source>
        <dbReference type="SAM" id="SignalP"/>
    </source>
</evidence>
<accession>A0A512IVI4</accession>
<dbReference type="SUPFAM" id="SSF53474">
    <property type="entry name" value="alpha/beta-Hydrolases"/>
    <property type="match status" value="1"/>
</dbReference>
<evidence type="ECO:0000256" key="1">
    <source>
        <dbReference type="SAM" id="MobiDB-lite"/>
    </source>
</evidence>
<feature type="signal peptide" evidence="2">
    <location>
        <begin position="1"/>
        <end position="43"/>
    </location>
</feature>
<dbReference type="Gene3D" id="3.40.50.1820">
    <property type="entry name" value="alpha/beta hydrolase"/>
    <property type="match status" value="1"/>
</dbReference>
<keyword evidence="4" id="KW-1185">Reference proteome</keyword>
<feature type="region of interest" description="Disordered" evidence="1">
    <location>
        <begin position="388"/>
        <end position="420"/>
    </location>
</feature>
<feature type="chain" id="PRO_5021742928" description="Alpha/beta hydrolase" evidence="2">
    <location>
        <begin position="44"/>
        <end position="420"/>
    </location>
</feature>
<reference evidence="3 4" key="1">
    <citation type="submission" date="2019-07" db="EMBL/GenBank/DDBJ databases">
        <title>Whole genome shotgun sequence of Methylobacterium haplocladii NBRC 107714.</title>
        <authorList>
            <person name="Hosoyama A."/>
            <person name="Uohara A."/>
            <person name="Ohji S."/>
            <person name="Ichikawa N."/>
        </authorList>
    </citation>
    <scope>NUCLEOTIDE SEQUENCE [LARGE SCALE GENOMIC DNA]</scope>
    <source>
        <strain evidence="3 4">NBRC 107714</strain>
    </source>
</reference>
<dbReference type="EMBL" id="BJZT01000049">
    <property type="protein sequence ID" value="GEP01722.1"/>
    <property type="molecule type" value="Genomic_DNA"/>
</dbReference>
<keyword evidence="2" id="KW-0732">Signal</keyword>
<gene>
    <name evidence="3" type="ORF">MHA02_41090</name>
</gene>
<evidence type="ECO:0000313" key="4">
    <source>
        <dbReference type="Proteomes" id="UP000321258"/>
    </source>
</evidence>
<sequence length="420" mass="43712">MESAPNSAENRNARFLMRCNTVLRSATAGLILALGLAAPALSAAPPTQPAEGPGGVGDKTATVVKRGIGTTNSSTYAFYKSGPAPADGRPVAVLLHAWGATNPRAYGGWIDHLARNGWLVLYPRFQELNKSRPSDATAKATSVLKAAFDALGSDPDAKPDLKRVALIGHLAGAPLAANLAAGAQADGLPAPKLVYAVMPGGIARDPKSRGIALNDLATIPADTLMLVVIGDKDARAADMAGRRILREASAVGGDRKLLVRALSDDHGFPAMTATLSSPAGIDAAYDGTSITVPPEPKDFKPPPFKWSPDVTLTGEQSTLVQQINNARADALDYLAYWRTFDMAAAAAFAGKDGAKLKADANFSDMQRWADGWPVKRLGVEIPKLTTPVPVATPTAAPVPAAGRAAAGRRSPTAPRAAERR</sequence>
<evidence type="ECO:0000313" key="3">
    <source>
        <dbReference type="EMBL" id="GEP01722.1"/>
    </source>
</evidence>
<name>A0A512IVI4_9HYPH</name>
<proteinExistence type="predicted"/>
<protein>
    <recommendedName>
        <fullName evidence="5">Alpha/beta hydrolase</fullName>
    </recommendedName>
</protein>